<protein>
    <recommendedName>
        <fullName evidence="4">Secreted protein</fullName>
    </recommendedName>
</protein>
<reference evidence="2 3" key="1">
    <citation type="submission" date="2015-01" db="EMBL/GenBank/DDBJ databases">
        <title>The Genome Sequence of Exophiala oligosperma CBS72588.</title>
        <authorList>
            <consortium name="The Broad Institute Genomics Platform"/>
            <person name="Cuomo C."/>
            <person name="de Hoog S."/>
            <person name="Gorbushina A."/>
            <person name="Stielow B."/>
            <person name="Teixiera M."/>
            <person name="Abouelleil A."/>
            <person name="Chapman S.B."/>
            <person name="Priest M."/>
            <person name="Young S.K."/>
            <person name="Wortman J."/>
            <person name="Nusbaum C."/>
            <person name="Birren B."/>
        </authorList>
    </citation>
    <scope>NUCLEOTIDE SEQUENCE [LARGE SCALE GENOMIC DNA]</scope>
    <source>
        <strain evidence="2 3">CBS 72588</strain>
    </source>
</reference>
<dbReference type="AlphaFoldDB" id="A0A0D2DZU1"/>
<gene>
    <name evidence="2" type="ORF">PV06_06636</name>
</gene>
<evidence type="ECO:0000313" key="3">
    <source>
        <dbReference type="Proteomes" id="UP000053342"/>
    </source>
</evidence>
<accession>A0A0D2DZU1</accession>
<name>A0A0D2DZU1_9EURO</name>
<proteinExistence type="predicted"/>
<dbReference type="Proteomes" id="UP000053342">
    <property type="component" value="Unassembled WGS sequence"/>
</dbReference>
<dbReference type="HOGENOM" id="CLU_2306151_0_0_1"/>
<feature type="signal peptide" evidence="1">
    <location>
        <begin position="1"/>
        <end position="24"/>
    </location>
</feature>
<organism evidence="2 3">
    <name type="scientific">Exophiala oligosperma</name>
    <dbReference type="NCBI Taxonomy" id="215243"/>
    <lineage>
        <taxon>Eukaryota</taxon>
        <taxon>Fungi</taxon>
        <taxon>Dikarya</taxon>
        <taxon>Ascomycota</taxon>
        <taxon>Pezizomycotina</taxon>
        <taxon>Eurotiomycetes</taxon>
        <taxon>Chaetothyriomycetidae</taxon>
        <taxon>Chaetothyriales</taxon>
        <taxon>Herpotrichiellaceae</taxon>
        <taxon>Exophiala</taxon>
    </lineage>
</organism>
<dbReference type="RefSeq" id="XP_016261255.1">
    <property type="nucleotide sequence ID" value="XM_016407775.1"/>
</dbReference>
<dbReference type="VEuPathDB" id="FungiDB:PV06_06636"/>
<evidence type="ECO:0008006" key="4">
    <source>
        <dbReference type="Google" id="ProtNLM"/>
    </source>
</evidence>
<evidence type="ECO:0000313" key="2">
    <source>
        <dbReference type="EMBL" id="KIW41039.1"/>
    </source>
</evidence>
<sequence>MLPFQFPSTILPCLVAFVIPYSSAIPVSSSCSTTTTTHILPDITIRDAALESTTPTVPSPTRIPTEALFVEFTPSPSVVVAAATVVSTTTSAEGAGHGKS</sequence>
<keyword evidence="3" id="KW-1185">Reference proteome</keyword>
<evidence type="ECO:0000256" key="1">
    <source>
        <dbReference type="SAM" id="SignalP"/>
    </source>
</evidence>
<keyword evidence="1" id="KW-0732">Signal</keyword>
<feature type="chain" id="PRO_5002240830" description="Secreted protein" evidence="1">
    <location>
        <begin position="25"/>
        <end position="100"/>
    </location>
</feature>
<dbReference type="EMBL" id="KN847337">
    <property type="protein sequence ID" value="KIW41039.1"/>
    <property type="molecule type" value="Genomic_DNA"/>
</dbReference>
<dbReference type="GeneID" id="27358710"/>